<protein>
    <submittedName>
        <fullName evidence="1">Uncharacterized protein</fullName>
    </submittedName>
</protein>
<proteinExistence type="predicted"/>
<dbReference type="Proteomes" id="UP000091857">
    <property type="component" value="Chromosome 6"/>
</dbReference>
<reference evidence="2" key="1">
    <citation type="journal article" date="2016" name="Nat. Biotechnol.">
        <title>Sequencing wild and cultivated cassava and related species reveals extensive interspecific hybridization and genetic diversity.</title>
        <authorList>
            <person name="Bredeson J.V."/>
            <person name="Lyons J.B."/>
            <person name="Prochnik S.E."/>
            <person name="Wu G.A."/>
            <person name="Ha C.M."/>
            <person name="Edsinger-Gonzales E."/>
            <person name="Grimwood J."/>
            <person name="Schmutz J."/>
            <person name="Rabbi I.Y."/>
            <person name="Egesi C."/>
            <person name="Nauluvula P."/>
            <person name="Lebot V."/>
            <person name="Ndunguru J."/>
            <person name="Mkamilo G."/>
            <person name="Bart R.S."/>
            <person name="Setter T.L."/>
            <person name="Gleadow R.M."/>
            <person name="Kulakow P."/>
            <person name="Ferguson M.E."/>
            <person name="Rounsley S."/>
            <person name="Rokhsar D.S."/>
        </authorList>
    </citation>
    <scope>NUCLEOTIDE SEQUENCE [LARGE SCALE GENOMIC DNA]</scope>
    <source>
        <strain evidence="2">cv. AM560-2</strain>
    </source>
</reference>
<evidence type="ECO:0000313" key="2">
    <source>
        <dbReference type="Proteomes" id="UP000091857"/>
    </source>
</evidence>
<keyword evidence="2" id="KW-1185">Reference proteome</keyword>
<dbReference type="EMBL" id="CM004392">
    <property type="protein sequence ID" value="KAG8651813.1"/>
    <property type="molecule type" value="Genomic_DNA"/>
</dbReference>
<sequence length="852" mass="96399">MTRSEHRDTLPFDPEIERTLRRLRKQAAEASSEATEFYQQAAPMAEHNPQDAAPNGLAVQNQIVQENLAVRPQAQRERTMRELATPIGDYAPLCITYPPLTVPFELKSGLIHHLPKFRGLQNENPHKHLKEFKIICSSMRPQGISEDQVKLRAFPFSLDDHAKDWLFYLPPGSITSWDDMVQAFLDKYFPSSKSIGIIREITSIRQKPTEDLYDYWERFERLCTGCPQHDMSDKVLIQFFYGGLIPSERKLINVACGGSILDKTPREMKELISNLAASSKQYEEEGQTQRGIYEVRTSSVESQISKLTSLVEKIALGQVQQIQAPQPPRPCEICLHVGHPTDQCPTLQEDHHQVNAIGRYNNQPRYDPYSNTYNPGWKDHPNFSYGKSNSDQNYQSYQRNQAQPAPSTPNQNLEKIMQTMMETMVSTMQGVRQDLGQMTTSMQGVRQDLSQMATSIGQLQSQGKLPSQTETNPRQNVSAITLRSGKKLRDTNHEPKPPEASPSQSAAPPAQKTDLKVSFHIPPPFPKRFERTQKEKEEKEILDTFRKVQINIPLLDAVKQIPRYAKFLKELCTNRRKLAEREKVSVGEVVTAVIKRELPTKCKDKGMFAISCKIGNVGIRKAMCDLGASINVMPLSIYKSLNACALKETRVVIQLADRSVVYPIGVLEDVLVQVNELVFPADFYVIDTKEDSYNTSSDILLGRPFLSTARTKIDVHDGTLTMEFEGEVIKYNVYDSMKYPHDISPVYGLDIVDCLSQEIFNENQDDILNSDFCRDTDQVQIKKEPKPKETVCSIQQIVRSQAQIGENSVAPLQNGVQTLLAQKEAPEDLLENGVKGQFGEKPPKTALFRAKK</sequence>
<gene>
    <name evidence="1" type="ORF">MANES_06G029160v8</name>
</gene>
<comment type="caution">
    <text evidence="1">The sequence shown here is derived from an EMBL/GenBank/DDBJ whole genome shotgun (WGS) entry which is preliminary data.</text>
</comment>
<organism evidence="1 2">
    <name type="scientific">Manihot esculenta</name>
    <name type="common">Cassava</name>
    <name type="synonym">Jatropha manihot</name>
    <dbReference type="NCBI Taxonomy" id="3983"/>
    <lineage>
        <taxon>Eukaryota</taxon>
        <taxon>Viridiplantae</taxon>
        <taxon>Streptophyta</taxon>
        <taxon>Embryophyta</taxon>
        <taxon>Tracheophyta</taxon>
        <taxon>Spermatophyta</taxon>
        <taxon>Magnoliopsida</taxon>
        <taxon>eudicotyledons</taxon>
        <taxon>Gunneridae</taxon>
        <taxon>Pentapetalae</taxon>
        <taxon>rosids</taxon>
        <taxon>fabids</taxon>
        <taxon>Malpighiales</taxon>
        <taxon>Euphorbiaceae</taxon>
        <taxon>Crotonoideae</taxon>
        <taxon>Manihoteae</taxon>
        <taxon>Manihot</taxon>
    </lineage>
</organism>
<evidence type="ECO:0000313" key="1">
    <source>
        <dbReference type="EMBL" id="KAG8651813.1"/>
    </source>
</evidence>
<accession>A0ACB7HJE8</accession>
<name>A0ACB7HJE8_MANES</name>